<reference evidence="2" key="1">
    <citation type="submission" date="2021-04" db="EMBL/GenBank/DDBJ databases">
        <title>Draft Genome Sequence of Pandoravirus japonicus, Isolated from the Sabaishi River of Niigata, Japan.</title>
        <authorList>
            <person name="Hosokawa N."/>
            <person name="Takahashi H."/>
            <person name="Aoki K."/>
            <person name="Takemura M."/>
        </authorList>
    </citation>
    <scope>NUCLEOTIDE SEQUENCE</scope>
</reference>
<accession>A0A811BP63</accession>
<proteinExistence type="predicted"/>
<evidence type="ECO:0000256" key="1">
    <source>
        <dbReference type="SAM" id="MobiDB-lite"/>
    </source>
</evidence>
<protein>
    <submittedName>
        <fullName evidence="2">Uncharacterized protein</fullName>
    </submittedName>
</protein>
<dbReference type="EMBL" id="LC625835">
    <property type="protein sequence ID" value="BCU02757.1"/>
    <property type="molecule type" value="Genomic_DNA"/>
</dbReference>
<name>A0A811BP63_9VIRU</name>
<organism evidence="2 3">
    <name type="scientific">Pandoravirus japonicus</name>
    <dbReference type="NCBI Taxonomy" id="2823154"/>
    <lineage>
        <taxon>Viruses</taxon>
        <taxon>Pandoravirus</taxon>
    </lineage>
</organism>
<evidence type="ECO:0000313" key="2">
    <source>
        <dbReference type="EMBL" id="BCU02757.1"/>
    </source>
</evidence>
<feature type="region of interest" description="Disordered" evidence="1">
    <location>
        <begin position="1"/>
        <end position="21"/>
    </location>
</feature>
<sequence length="124" mass="13585">MAVLATRIISPDGDAASSTRNRLTRPGCAAVAKACMEMRQPWKMRQATAAVEPGLTVAPGRCNASVRPEHIVGADGRRVNRFRRTRKTDRKGVGRGAARRRSDRVILTTQYVGALTGRKETRRA</sequence>
<evidence type="ECO:0000313" key="3">
    <source>
        <dbReference type="Proteomes" id="UP001253637"/>
    </source>
</evidence>
<dbReference type="Proteomes" id="UP001253637">
    <property type="component" value="Segment"/>
</dbReference>